<keyword evidence="1" id="KW-0472">Membrane</keyword>
<dbReference type="InterPro" id="IPR036388">
    <property type="entry name" value="WH-like_DNA-bd_sf"/>
</dbReference>
<dbReference type="InterPro" id="IPR009057">
    <property type="entry name" value="Homeodomain-like_sf"/>
</dbReference>
<keyword evidence="4" id="KW-1185">Reference proteome</keyword>
<name>A0A3Q3K3G5_MONAL</name>
<evidence type="ECO:0000313" key="3">
    <source>
        <dbReference type="Ensembl" id="ENSMALP00000028034.1"/>
    </source>
</evidence>
<feature type="domain" description="HTH psq-type" evidence="2">
    <location>
        <begin position="17"/>
        <end position="67"/>
    </location>
</feature>
<dbReference type="Pfam" id="PF04218">
    <property type="entry name" value="CENP-B_N"/>
    <property type="match status" value="1"/>
</dbReference>
<dbReference type="GO" id="GO:0003677">
    <property type="term" value="F:DNA binding"/>
    <property type="evidence" value="ECO:0007669"/>
    <property type="project" value="InterPro"/>
</dbReference>
<protein>
    <recommendedName>
        <fullName evidence="2">HTH psq-type domain-containing protein</fullName>
    </recommendedName>
</protein>
<dbReference type="Ensembl" id="ENSMALT00000028549.1">
    <property type="protein sequence ID" value="ENSMALP00000028034.1"/>
    <property type="gene ID" value="ENSMALG00000019441.1"/>
</dbReference>
<keyword evidence="1" id="KW-0812">Transmembrane</keyword>
<evidence type="ECO:0000313" key="4">
    <source>
        <dbReference type="Proteomes" id="UP000261600"/>
    </source>
</evidence>
<dbReference type="STRING" id="43700.ENSMALP00000028034"/>
<dbReference type="Proteomes" id="UP000261600">
    <property type="component" value="Unplaced"/>
</dbReference>
<dbReference type="AlphaFoldDB" id="A0A3Q3K3G5"/>
<proteinExistence type="predicted"/>
<reference evidence="3" key="1">
    <citation type="submission" date="2025-08" db="UniProtKB">
        <authorList>
            <consortium name="Ensembl"/>
        </authorList>
    </citation>
    <scope>IDENTIFICATION</scope>
</reference>
<reference evidence="3" key="2">
    <citation type="submission" date="2025-09" db="UniProtKB">
        <authorList>
            <consortium name="Ensembl"/>
        </authorList>
    </citation>
    <scope>IDENTIFICATION</scope>
</reference>
<sequence length="132" mass="15312">MSPKRSTSSQDFGSEPKRRRKMLTIAEKVELLDMLKEGQSYASVGHHCGINESSIRHIKKDEKNVRKTASVTFNKKTPLTHFSCEVRQKECFHLSVPLLILWLSVRFFSSFYLCFILHRLIRKLLPNCAICN</sequence>
<accession>A0A3Q3K3G5</accession>
<dbReference type="SUPFAM" id="SSF46689">
    <property type="entry name" value="Homeodomain-like"/>
    <property type="match status" value="1"/>
</dbReference>
<evidence type="ECO:0000259" key="2">
    <source>
        <dbReference type="Pfam" id="PF04218"/>
    </source>
</evidence>
<feature type="transmembrane region" description="Helical" evidence="1">
    <location>
        <begin position="94"/>
        <end position="117"/>
    </location>
</feature>
<dbReference type="InterPro" id="IPR007889">
    <property type="entry name" value="HTH_Psq"/>
</dbReference>
<organism evidence="3 4">
    <name type="scientific">Monopterus albus</name>
    <name type="common">Swamp eel</name>
    <dbReference type="NCBI Taxonomy" id="43700"/>
    <lineage>
        <taxon>Eukaryota</taxon>
        <taxon>Metazoa</taxon>
        <taxon>Chordata</taxon>
        <taxon>Craniata</taxon>
        <taxon>Vertebrata</taxon>
        <taxon>Euteleostomi</taxon>
        <taxon>Actinopterygii</taxon>
        <taxon>Neopterygii</taxon>
        <taxon>Teleostei</taxon>
        <taxon>Neoteleostei</taxon>
        <taxon>Acanthomorphata</taxon>
        <taxon>Anabantaria</taxon>
        <taxon>Synbranchiformes</taxon>
        <taxon>Synbranchidae</taxon>
        <taxon>Monopterus</taxon>
    </lineage>
</organism>
<dbReference type="Gene3D" id="1.10.10.10">
    <property type="entry name" value="Winged helix-like DNA-binding domain superfamily/Winged helix DNA-binding domain"/>
    <property type="match status" value="1"/>
</dbReference>
<evidence type="ECO:0000256" key="1">
    <source>
        <dbReference type="SAM" id="Phobius"/>
    </source>
</evidence>
<keyword evidence="1" id="KW-1133">Transmembrane helix</keyword>